<evidence type="ECO:0000313" key="3">
    <source>
        <dbReference type="Proteomes" id="UP000001631"/>
    </source>
</evidence>
<feature type="region of interest" description="Disordered" evidence="1">
    <location>
        <begin position="175"/>
        <end position="200"/>
    </location>
</feature>
<accession>C0NBQ7</accession>
<organism evidence="2 3">
    <name type="scientific">Ajellomyces capsulatus (strain G186AR / H82 / ATCC MYA-2454 / RMSCC 2432)</name>
    <name type="common">Darling's disease fungus</name>
    <name type="synonym">Histoplasma capsulatum</name>
    <dbReference type="NCBI Taxonomy" id="447093"/>
    <lineage>
        <taxon>Eukaryota</taxon>
        <taxon>Fungi</taxon>
        <taxon>Dikarya</taxon>
        <taxon>Ascomycota</taxon>
        <taxon>Pezizomycotina</taxon>
        <taxon>Eurotiomycetes</taxon>
        <taxon>Eurotiomycetidae</taxon>
        <taxon>Onygenales</taxon>
        <taxon>Ajellomycetaceae</taxon>
        <taxon>Histoplasma</taxon>
    </lineage>
</organism>
<keyword evidence="3" id="KW-1185">Reference proteome</keyword>
<dbReference type="EMBL" id="GG663363">
    <property type="protein sequence ID" value="EEH11098.1"/>
    <property type="molecule type" value="Genomic_DNA"/>
</dbReference>
<evidence type="ECO:0000256" key="1">
    <source>
        <dbReference type="SAM" id="MobiDB-lite"/>
    </source>
</evidence>
<dbReference type="RefSeq" id="XP_045291578.1">
    <property type="nucleotide sequence ID" value="XM_045427603.1"/>
</dbReference>
<protein>
    <submittedName>
        <fullName evidence="2">Uncharacterized protein</fullName>
    </submittedName>
</protein>
<feature type="compositionally biased region" description="Polar residues" evidence="1">
    <location>
        <begin position="175"/>
        <end position="186"/>
    </location>
</feature>
<dbReference type="InParanoid" id="C0NBQ7"/>
<dbReference type="Proteomes" id="UP000001631">
    <property type="component" value="Unassembled WGS sequence"/>
</dbReference>
<feature type="compositionally biased region" description="Basic and acidic residues" evidence="1">
    <location>
        <begin position="187"/>
        <end position="200"/>
    </location>
</feature>
<dbReference type="GeneID" id="69033570"/>
<dbReference type="AlphaFoldDB" id="C0NBQ7"/>
<dbReference type="STRING" id="447093.C0NBQ7"/>
<proteinExistence type="predicted"/>
<evidence type="ECO:0000313" key="2">
    <source>
        <dbReference type="EMBL" id="EEH11098.1"/>
    </source>
</evidence>
<name>C0NBQ7_AJECG</name>
<reference evidence="2" key="1">
    <citation type="submission" date="2009-02" db="EMBL/GenBank/DDBJ databases">
        <title>The Genome Sequence of Ajellomyces capsulatus strain G186AR.</title>
        <authorList>
            <consortium name="The Broad Institute Genome Sequencing Platform"/>
            <person name="Champion M."/>
            <person name="Cuomo C."/>
            <person name="Ma L.-J."/>
            <person name="Henn M.R."/>
            <person name="Sil A."/>
            <person name="Goldman B."/>
            <person name="Young S.K."/>
            <person name="Kodira C.D."/>
            <person name="Zeng Q."/>
            <person name="Koehrsen M."/>
            <person name="Alvarado L."/>
            <person name="Berlin A."/>
            <person name="Borenstein D."/>
            <person name="Chen Z."/>
            <person name="Engels R."/>
            <person name="Freedman E."/>
            <person name="Gellesch M."/>
            <person name="Goldberg J."/>
            <person name="Griggs A."/>
            <person name="Gujja S."/>
            <person name="Heiman D."/>
            <person name="Hepburn T."/>
            <person name="Howarth C."/>
            <person name="Jen D."/>
            <person name="Larson L."/>
            <person name="Lewis B."/>
            <person name="Mehta T."/>
            <person name="Park D."/>
            <person name="Pearson M."/>
            <person name="Roberts A."/>
            <person name="Saif S."/>
            <person name="Shea T."/>
            <person name="Shenoy N."/>
            <person name="Sisk P."/>
            <person name="Stolte C."/>
            <person name="Sykes S."/>
            <person name="Walk T."/>
            <person name="White J."/>
            <person name="Yandava C."/>
            <person name="Klein B."/>
            <person name="McEwen J.G."/>
            <person name="Puccia R."/>
            <person name="Goldman G.H."/>
            <person name="Felipe M.S."/>
            <person name="Nino-Vega G."/>
            <person name="San-Blas G."/>
            <person name="Taylor J."/>
            <person name="Mendoza L."/>
            <person name="Galagan J."/>
            <person name="Nusbaum C."/>
            <person name="Birren B."/>
        </authorList>
    </citation>
    <scope>NUCLEOTIDE SEQUENCE</scope>
    <source>
        <strain evidence="2">G186AR</strain>
    </source>
</reference>
<sequence>MSMIEEQTVIALRGPKLDSRNTLGKLVLANIRMPSICERPRSYQDEKNQPDQTRLFLYFSRLVCRAILLRHWISRITKDEDELWISKLLIPATPTAINYIVFSSKFALGILHNTRGRGARMACSVHESVPFYSNLTFMSFLLYRNRYDGTEFATLIQEVLRFSERQNLLTSFQPNETTNVMSSPNDNGDHGKQDTISKDI</sequence>
<gene>
    <name evidence="2" type="ORF">HCBG_00553</name>
</gene>
<dbReference type="HOGENOM" id="CLU_1365913_0_0_1"/>